<organism evidence="1 2">
    <name type="scientific">Neurospora intermedia</name>
    <dbReference type="NCBI Taxonomy" id="5142"/>
    <lineage>
        <taxon>Eukaryota</taxon>
        <taxon>Fungi</taxon>
        <taxon>Dikarya</taxon>
        <taxon>Ascomycota</taxon>
        <taxon>Pezizomycotina</taxon>
        <taxon>Sordariomycetes</taxon>
        <taxon>Sordariomycetidae</taxon>
        <taxon>Sordariales</taxon>
        <taxon>Sordariaceae</taxon>
        <taxon>Neurospora</taxon>
    </lineage>
</organism>
<reference evidence="1 2" key="1">
    <citation type="submission" date="2023-09" db="EMBL/GenBank/DDBJ databases">
        <title>Multi-omics analysis of a traditional fermented food reveals byproduct-associated fungal strains for waste-to-food upcycling.</title>
        <authorList>
            <consortium name="Lawrence Berkeley National Laboratory"/>
            <person name="Rekdal V.M."/>
            <person name="Villalobos-Escobedo J.M."/>
            <person name="Rodriguez-Valeron N."/>
            <person name="Garcia M.O."/>
            <person name="Vasquez D.P."/>
            <person name="Damayanti I."/>
            <person name="Sorensen P.M."/>
            <person name="Baidoo E.E."/>
            <person name="De Carvalho A.C."/>
            <person name="Riley R."/>
            <person name="Lipzen A."/>
            <person name="He G."/>
            <person name="Yan M."/>
            <person name="Haridas S."/>
            <person name="Daum C."/>
            <person name="Yoshinaga Y."/>
            <person name="Ng V."/>
            <person name="Grigoriev I.V."/>
            <person name="Munk R."/>
            <person name="Nuraida L."/>
            <person name="Wijaya C.H."/>
            <person name="Morales P.-C."/>
            <person name="Keasling J.D."/>
        </authorList>
    </citation>
    <scope>NUCLEOTIDE SEQUENCE [LARGE SCALE GENOMIC DNA]</scope>
    <source>
        <strain evidence="1 2">FGSC 2613</strain>
    </source>
</reference>
<proteinExistence type="predicted"/>
<sequence length="101" mass="11285">MVLILQSVSAYLPCLLTSRFLFGTALCLSGDVALRAFQLSAYKKTAQSNVLQFRFWFPWKSGMIRKHTATVYPPKAIYETVISDLSTLQGTGNDPLGKEEH</sequence>
<gene>
    <name evidence="1" type="ORF">QR685DRAFT_574957</name>
</gene>
<accession>A0ABR3D2H6</accession>
<evidence type="ECO:0008006" key="3">
    <source>
        <dbReference type="Google" id="ProtNLM"/>
    </source>
</evidence>
<comment type="caution">
    <text evidence="1">The sequence shown here is derived from an EMBL/GenBank/DDBJ whole genome shotgun (WGS) entry which is preliminary data.</text>
</comment>
<protein>
    <recommendedName>
        <fullName evidence="3">Secreted protein</fullName>
    </recommendedName>
</protein>
<keyword evidence="2" id="KW-1185">Reference proteome</keyword>
<name>A0ABR3D2H6_NEUIN</name>
<dbReference type="EMBL" id="JAVLET010000011">
    <property type="protein sequence ID" value="KAL0466892.1"/>
    <property type="molecule type" value="Genomic_DNA"/>
</dbReference>
<evidence type="ECO:0000313" key="1">
    <source>
        <dbReference type="EMBL" id="KAL0466892.1"/>
    </source>
</evidence>
<evidence type="ECO:0000313" key="2">
    <source>
        <dbReference type="Proteomes" id="UP001451303"/>
    </source>
</evidence>
<dbReference type="Proteomes" id="UP001451303">
    <property type="component" value="Unassembled WGS sequence"/>
</dbReference>